<dbReference type="AlphaFoldDB" id="A0A3M7MIJ2"/>
<evidence type="ECO:0000313" key="2">
    <source>
        <dbReference type="EMBL" id="RMZ74179.1"/>
    </source>
</evidence>
<dbReference type="PANTHER" id="PTHR38790">
    <property type="entry name" value="2EXR DOMAIN-CONTAINING PROTEIN-RELATED"/>
    <property type="match status" value="1"/>
</dbReference>
<organism evidence="2 3">
    <name type="scientific">Pyrenophora seminiperda CCB06</name>
    <dbReference type="NCBI Taxonomy" id="1302712"/>
    <lineage>
        <taxon>Eukaryota</taxon>
        <taxon>Fungi</taxon>
        <taxon>Dikarya</taxon>
        <taxon>Ascomycota</taxon>
        <taxon>Pezizomycotina</taxon>
        <taxon>Dothideomycetes</taxon>
        <taxon>Pleosporomycetidae</taxon>
        <taxon>Pleosporales</taxon>
        <taxon>Pleosporineae</taxon>
        <taxon>Pleosporaceae</taxon>
        <taxon>Pyrenophora</taxon>
    </lineage>
</organism>
<gene>
    <name evidence="2" type="ORF">GMOD_00005042</name>
</gene>
<dbReference type="PANTHER" id="PTHR38790:SF8">
    <property type="entry name" value="F-BOX DOMAIN-CONTAINING PROTEIN"/>
    <property type="match status" value="1"/>
</dbReference>
<dbReference type="Proteomes" id="UP000265663">
    <property type="component" value="Unassembled WGS sequence"/>
</dbReference>
<accession>A0A3M7MIJ2</accession>
<dbReference type="Pfam" id="PF24864">
    <property type="entry name" value="DUF7730"/>
    <property type="match status" value="1"/>
</dbReference>
<sequence>MAASSFFSRAHRRAVHTPKKRSGFLALPGEVRNQIYSYYFESDHHCEVVAKGHQLRQQKKPRTVKLSSALTTPSPLLPAPSTPDTIPVIRFSRCLGKYNVIQGLQTNWRRSLYALSLVCQQVYAETATFLYRKTVFIFNAPKRMANFFHVVHSTRLDYITKLRLHYDTYGPPKSTHDIIWQDKHGRSW</sequence>
<evidence type="ECO:0000259" key="1">
    <source>
        <dbReference type="Pfam" id="PF24864"/>
    </source>
</evidence>
<protein>
    <recommendedName>
        <fullName evidence="1">DUF7730 domain-containing protein</fullName>
    </recommendedName>
</protein>
<evidence type="ECO:0000313" key="3">
    <source>
        <dbReference type="Proteomes" id="UP000265663"/>
    </source>
</evidence>
<keyword evidence="3" id="KW-1185">Reference proteome</keyword>
<dbReference type="OrthoDB" id="4757095at2759"/>
<name>A0A3M7MIJ2_9PLEO</name>
<dbReference type="EMBL" id="KE747843">
    <property type="protein sequence ID" value="RMZ74179.1"/>
    <property type="molecule type" value="Genomic_DNA"/>
</dbReference>
<feature type="domain" description="DUF7730" evidence="1">
    <location>
        <begin position="19"/>
        <end position="175"/>
    </location>
</feature>
<reference evidence="2 3" key="1">
    <citation type="journal article" date="2014" name="PLoS ONE">
        <title>De novo Genome Assembly of the Fungal Plant Pathogen Pyrenophora semeniperda.</title>
        <authorList>
            <person name="Soliai M.M."/>
            <person name="Meyer S.E."/>
            <person name="Udall J.A."/>
            <person name="Elzinga D.E."/>
            <person name="Hermansen R.A."/>
            <person name="Bodily P.M."/>
            <person name="Hart A.A."/>
            <person name="Coleman C.E."/>
        </authorList>
    </citation>
    <scope>NUCLEOTIDE SEQUENCE [LARGE SCALE GENOMIC DNA]</scope>
    <source>
        <strain evidence="2 3">CCB06</strain>
        <tissue evidence="2">Mycelium</tissue>
    </source>
</reference>
<proteinExistence type="predicted"/>
<dbReference type="InterPro" id="IPR056632">
    <property type="entry name" value="DUF7730"/>
</dbReference>